<dbReference type="InterPro" id="IPR026022">
    <property type="entry name" value="PhoU_dom"/>
</dbReference>
<dbReference type="Proteomes" id="UP000608579">
    <property type="component" value="Unassembled WGS sequence"/>
</dbReference>
<sequence>MPSLKTDYVVRRIQKTGGSTLIVSLPKEWTERMKLRKFDEIIIVPTSDGVLHIIPKAGAGENNSSYTLVVRENEKAENILRDYIAAYLVGYTTIRIKFREEQSGLSHSIRQLIRRWLIGVEVVEETRYEMVTQCLPMHTSLPLRKAMERMGSIASSMQREAINALEELDKGMAADIQQRDDEVDRFYHFIVRQLNLAVSNPVILNSLGLQNKQDCLGYMLVTKSVERAADHASSIAGITTLLPNQRNVILSRIAELGYKANSLFNESLDALMKNDKDKAKNVISNTLEETNLINQLYLKVLGKTKSPLIATSYRLILENIRRIAEYSSDISEVVVNLAIEKPTSLTHY</sequence>
<name>A0A832ZWP4_CALS0</name>
<proteinExistence type="predicted"/>
<evidence type="ECO:0000313" key="2">
    <source>
        <dbReference type="EMBL" id="HIQ30219.1"/>
    </source>
</evidence>
<dbReference type="GO" id="GO:0003677">
    <property type="term" value="F:DNA binding"/>
    <property type="evidence" value="ECO:0007669"/>
    <property type="project" value="InterPro"/>
</dbReference>
<reference evidence="2" key="1">
    <citation type="journal article" date="2020" name="ISME J.">
        <title>Gammaproteobacteria mediating utilization of methyl-, sulfur- and petroleum organic compounds in deep ocean hydrothermal plumes.</title>
        <authorList>
            <person name="Zhou Z."/>
            <person name="Liu Y."/>
            <person name="Pan J."/>
            <person name="Cron B.R."/>
            <person name="Toner B.M."/>
            <person name="Anantharaman K."/>
            <person name="Breier J.A."/>
            <person name="Dick G.J."/>
            <person name="Li M."/>
        </authorList>
    </citation>
    <scope>NUCLEOTIDE SEQUENCE</scope>
    <source>
        <strain evidence="2">SZUA-1515</strain>
    </source>
</reference>
<dbReference type="EMBL" id="DQVM01000126">
    <property type="protein sequence ID" value="HIQ30219.1"/>
    <property type="molecule type" value="Genomic_DNA"/>
</dbReference>
<dbReference type="InterPro" id="IPR038078">
    <property type="entry name" value="PhoU-like_sf"/>
</dbReference>
<accession>A0A832ZWP4</accession>
<organism evidence="2 3">
    <name type="scientific">Caldiarchaeum subterraneum</name>
    <dbReference type="NCBI Taxonomy" id="311458"/>
    <lineage>
        <taxon>Archaea</taxon>
        <taxon>Nitrososphaerota</taxon>
        <taxon>Candidatus Caldarchaeales</taxon>
        <taxon>Candidatus Caldarchaeaceae</taxon>
        <taxon>Candidatus Caldarchaeum</taxon>
    </lineage>
</organism>
<evidence type="ECO:0000313" key="3">
    <source>
        <dbReference type="Proteomes" id="UP000608579"/>
    </source>
</evidence>
<comment type="caution">
    <text evidence="2">The sequence shown here is derived from an EMBL/GenBank/DDBJ whole genome shotgun (WGS) entry which is preliminary data.</text>
</comment>
<dbReference type="PANTHER" id="PTHR42930:SF2">
    <property type="entry name" value="PHOU DOMAIN-CONTAINING PROTEIN"/>
    <property type="match status" value="1"/>
</dbReference>
<dbReference type="Pfam" id="PF04014">
    <property type="entry name" value="MazE_antitoxin"/>
    <property type="match status" value="1"/>
</dbReference>
<dbReference type="InterPro" id="IPR028366">
    <property type="entry name" value="PhoU"/>
</dbReference>
<evidence type="ECO:0000259" key="1">
    <source>
        <dbReference type="SMART" id="SM00966"/>
    </source>
</evidence>
<dbReference type="Pfam" id="PF01895">
    <property type="entry name" value="PhoU"/>
    <property type="match status" value="2"/>
</dbReference>
<dbReference type="SMART" id="SM00966">
    <property type="entry name" value="SpoVT_AbrB"/>
    <property type="match status" value="1"/>
</dbReference>
<dbReference type="SUPFAM" id="SSF109755">
    <property type="entry name" value="PhoU-like"/>
    <property type="match status" value="1"/>
</dbReference>
<dbReference type="Gene3D" id="1.20.58.220">
    <property type="entry name" value="Phosphate transport system protein phou homolog 2, domain 2"/>
    <property type="match status" value="2"/>
</dbReference>
<gene>
    <name evidence="2" type="ORF">EYH45_06620</name>
</gene>
<feature type="domain" description="SpoVT-AbrB" evidence="1">
    <location>
        <begin position="15"/>
        <end position="61"/>
    </location>
</feature>
<dbReference type="GO" id="GO:0030643">
    <property type="term" value="P:intracellular phosphate ion homeostasis"/>
    <property type="evidence" value="ECO:0007669"/>
    <property type="project" value="InterPro"/>
</dbReference>
<protein>
    <submittedName>
        <fullName evidence="2">Phosphate uptake regulator PhoU</fullName>
    </submittedName>
</protein>
<dbReference type="PANTHER" id="PTHR42930">
    <property type="entry name" value="PHOSPHATE-SPECIFIC TRANSPORT SYSTEM ACCESSORY PROTEIN PHOU"/>
    <property type="match status" value="1"/>
</dbReference>
<dbReference type="InterPro" id="IPR007159">
    <property type="entry name" value="SpoVT-AbrB_dom"/>
</dbReference>
<dbReference type="AlphaFoldDB" id="A0A832ZWP4"/>
<dbReference type="GO" id="GO:0045936">
    <property type="term" value="P:negative regulation of phosphate metabolic process"/>
    <property type="evidence" value="ECO:0007669"/>
    <property type="project" value="InterPro"/>
</dbReference>